<sequence>MKKYLLIILIIVLAITLTACNSGNGLTNTEDSFITGTVSVLKDGVSSNLSNVVIEIDNKQEVTSENGSYKIEDLDSGKATVRVLKGASNVSSKVVSQSNEDQIVLWENTINIDAGENIVDIPVNTIASVLKYYSEFHNKGVWQIAFYANPLSGKEIESGKVIDPDGKEYTLEPHFGSQWHQYWNLTEPLAGYYTYIVEFADGTQEEFKAEIKLLDFQIDFPNLNYPVANQVIDTVAPTFEFDYIPETDKAYLRIEKKLDNDEWERLDWITVNNAQEYKIKDNILEAGNDYRWTLQTVVSADVFPWSEAKPQYEYFTISK</sequence>
<comment type="caution">
    <text evidence="1">The sequence shown here is derived from an EMBL/GenBank/DDBJ whole genome shotgun (WGS) entry which is preliminary data.</text>
</comment>
<dbReference type="RefSeq" id="WP_133515415.1">
    <property type="nucleotide sequence ID" value="NZ_SNWX01000017.1"/>
</dbReference>
<dbReference type="EMBL" id="SNWX01000017">
    <property type="protein sequence ID" value="TDO85426.1"/>
    <property type="molecule type" value="Genomic_DNA"/>
</dbReference>
<evidence type="ECO:0008006" key="3">
    <source>
        <dbReference type="Google" id="ProtNLM"/>
    </source>
</evidence>
<proteinExistence type="predicted"/>
<protein>
    <recommendedName>
        <fullName evidence="3">Carboxypeptidase family protein</fullName>
    </recommendedName>
</protein>
<name>A0A4R6LKZ1_9FIRM</name>
<organism evidence="1 2">
    <name type="scientific">Halanaerobium saccharolyticum</name>
    <dbReference type="NCBI Taxonomy" id="43595"/>
    <lineage>
        <taxon>Bacteria</taxon>
        <taxon>Bacillati</taxon>
        <taxon>Bacillota</taxon>
        <taxon>Clostridia</taxon>
        <taxon>Halanaerobiales</taxon>
        <taxon>Halanaerobiaceae</taxon>
        <taxon>Halanaerobium</taxon>
    </lineage>
</organism>
<dbReference type="Proteomes" id="UP000295064">
    <property type="component" value="Unassembled WGS sequence"/>
</dbReference>
<accession>A0A4R6LKZ1</accession>
<evidence type="ECO:0000313" key="2">
    <source>
        <dbReference type="Proteomes" id="UP000295064"/>
    </source>
</evidence>
<dbReference type="OrthoDB" id="9826513at2"/>
<gene>
    <name evidence="1" type="ORF">DFR79_11714</name>
</gene>
<evidence type="ECO:0000313" key="1">
    <source>
        <dbReference type="EMBL" id="TDO85426.1"/>
    </source>
</evidence>
<dbReference type="AlphaFoldDB" id="A0A4R6LKZ1"/>
<reference evidence="1 2" key="1">
    <citation type="submission" date="2019-03" db="EMBL/GenBank/DDBJ databases">
        <title>Subsurface microbial communities from deep shales in Ohio and West Virginia, USA.</title>
        <authorList>
            <person name="Wrighton K."/>
        </authorList>
    </citation>
    <scope>NUCLEOTIDE SEQUENCE [LARGE SCALE GENOMIC DNA]</scope>
    <source>
        <strain evidence="1 2">MA284_T2</strain>
    </source>
</reference>
<dbReference type="PROSITE" id="PS51257">
    <property type="entry name" value="PROKAR_LIPOPROTEIN"/>
    <property type="match status" value="1"/>
</dbReference>